<proteinExistence type="predicted"/>
<reference evidence="1" key="1">
    <citation type="journal article" date="2021" name="Sci. Rep.">
        <title>An efficient direct screening system for microorganisms that activate plant immune responses based on plant-microbe interactions using cultured plant cells.</title>
        <authorList>
            <person name="Kurokawa M."/>
            <person name="Nakano M."/>
            <person name="Kitahata N."/>
            <person name="Kuchitsu K."/>
            <person name="Furuya T."/>
        </authorList>
    </citation>
    <scope>NUCLEOTIDE SEQUENCE</scope>
    <source>
        <strain evidence="1">RS3R-1</strain>
    </source>
</reference>
<reference evidence="1" key="2">
    <citation type="submission" date="2022-11" db="EMBL/GenBank/DDBJ databases">
        <title>Draft genome sequencing of Pseudomonas atacamensis RS3R1.</title>
        <authorList>
            <person name="Furuya T."/>
            <person name="Kaneko H."/>
        </authorList>
    </citation>
    <scope>NUCLEOTIDE SEQUENCE</scope>
    <source>
        <strain evidence="1">RS3R-1</strain>
    </source>
</reference>
<evidence type="ECO:0000313" key="1">
    <source>
        <dbReference type="EMBL" id="GLH45190.1"/>
    </source>
</evidence>
<sequence length="96" mass="11024">MTPLIRLLKVVMLSLILIFTFYTYEAQQVFAKETSLMILQSRQYTDNRIADSQSQVLGVMSEVSRATRLLALIICQRENDRSLCSDNIHTQGEPEQ</sequence>
<gene>
    <name evidence="1" type="ORF">RS3R1_42780</name>
</gene>
<comment type="caution">
    <text evidence="1">The sequence shown here is derived from an EMBL/GenBank/DDBJ whole genome shotgun (WGS) entry which is preliminary data.</text>
</comment>
<organism evidence="1 2">
    <name type="scientific">Pseudomonas atacamensis</name>
    <dbReference type="NCBI Taxonomy" id="2565368"/>
    <lineage>
        <taxon>Bacteria</taxon>
        <taxon>Pseudomonadati</taxon>
        <taxon>Pseudomonadota</taxon>
        <taxon>Gammaproteobacteria</taxon>
        <taxon>Pseudomonadales</taxon>
        <taxon>Pseudomonadaceae</taxon>
        <taxon>Pseudomonas</taxon>
    </lineage>
</organism>
<evidence type="ECO:0000313" key="2">
    <source>
        <dbReference type="Proteomes" id="UP001145022"/>
    </source>
</evidence>
<dbReference type="EMBL" id="BSCQ01000046">
    <property type="protein sequence ID" value="GLH45190.1"/>
    <property type="molecule type" value="Genomic_DNA"/>
</dbReference>
<name>A0ABQ5PNU9_9PSED</name>
<dbReference type="Proteomes" id="UP001145022">
    <property type="component" value="Unassembled WGS sequence"/>
</dbReference>
<evidence type="ECO:0008006" key="3">
    <source>
        <dbReference type="Google" id="ProtNLM"/>
    </source>
</evidence>
<keyword evidence="2" id="KW-1185">Reference proteome</keyword>
<accession>A0ABQ5PNU9</accession>
<reference evidence="1" key="3">
    <citation type="journal article" date="2023" name="J. Biotechnol.">
        <title>Draft Genome Sequences of Endophytic Pseudomonas Strains, Isolated from the Interior of Brassicaceae Plants.</title>
        <authorList>
            <person name="Kaneko H."/>
            <person name="Furuya T."/>
        </authorList>
    </citation>
    <scope>NUCLEOTIDE SEQUENCE</scope>
    <source>
        <strain evidence="1">RS3R-1</strain>
    </source>
</reference>
<protein>
    <recommendedName>
        <fullName evidence="3">DUF2570 domain-containing protein</fullName>
    </recommendedName>
</protein>